<feature type="transmembrane region" description="Helical" evidence="1">
    <location>
        <begin position="143"/>
        <end position="160"/>
    </location>
</feature>
<reference evidence="3" key="1">
    <citation type="submission" date="2016-10" db="EMBL/GenBank/DDBJ databases">
        <authorList>
            <person name="Varghese N."/>
            <person name="Submissions S."/>
        </authorList>
    </citation>
    <scope>NUCLEOTIDE SEQUENCE [LARGE SCALE GENOMIC DNA]</scope>
    <source>
        <strain evidence="3">CGMCC 1.12402</strain>
    </source>
</reference>
<keyword evidence="3" id="KW-1185">Reference proteome</keyword>
<keyword evidence="1" id="KW-0812">Transmembrane</keyword>
<dbReference type="RefSeq" id="WP_090256583.1">
    <property type="nucleotide sequence ID" value="NZ_FOIR01000001.1"/>
</dbReference>
<dbReference type="AlphaFoldDB" id="A0A1I0MB72"/>
<evidence type="ECO:0000313" key="3">
    <source>
        <dbReference type="Proteomes" id="UP000199437"/>
    </source>
</evidence>
<feature type="transmembrane region" description="Helical" evidence="1">
    <location>
        <begin position="31"/>
        <end position="50"/>
    </location>
</feature>
<organism evidence="2 3">
    <name type="scientific">Roseivirga pacifica</name>
    <dbReference type="NCBI Taxonomy" id="1267423"/>
    <lineage>
        <taxon>Bacteria</taxon>
        <taxon>Pseudomonadati</taxon>
        <taxon>Bacteroidota</taxon>
        <taxon>Cytophagia</taxon>
        <taxon>Cytophagales</taxon>
        <taxon>Roseivirgaceae</taxon>
        <taxon>Roseivirga</taxon>
    </lineage>
</organism>
<feature type="transmembrane region" description="Helical" evidence="1">
    <location>
        <begin position="96"/>
        <end position="114"/>
    </location>
</feature>
<keyword evidence="1" id="KW-0472">Membrane</keyword>
<dbReference type="OrthoDB" id="670335at2"/>
<dbReference type="GeneID" id="99985021"/>
<evidence type="ECO:0000256" key="1">
    <source>
        <dbReference type="SAM" id="Phobius"/>
    </source>
</evidence>
<feature type="transmembrane region" description="Helical" evidence="1">
    <location>
        <begin position="56"/>
        <end position="75"/>
    </location>
</feature>
<feature type="transmembrane region" description="Helical" evidence="1">
    <location>
        <begin position="166"/>
        <end position="184"/>
    </location>
</feature>
<proteinExistence type="predicted"/>
<protein>
    <submittedName>
        <fullName evidence="2">Uncharacterized protein</fullName>
    </submittedName>
</protein>
<accession>A0A1I0MB72</accession>
<sequence>MEDKELTPEESLSLINNMIGRARKRYTDNSFYFLLWGWIVTVASLAHYILGMYTSFEHPYIGWTLTIAGAVISAIRGSKQRDKAVVHNYTDKMYGWLWMCLGIAMFTIIFNGQLINWNTVPFVLLFAGVGTAVSGAMMGFKPLQFGAIAFWVLAIVAFRLPEIYQMLLMALGVIVGYLLPGYIMKANAKKHGI</sequence>
<gene>
    <name evidence="2" type="ORF">SAMN05216290_0257</name>
</gene>
<name>A0A1I0MB72_9BACT</name>
<keyword evidence="1" id="KW-1133">Transmembrane helix</keyword>
<dbReference type="Proteomes" id="UP000199437">
    <property type="component" value="Unassembled WGS sequence"/>
</dbReference>
<dbReference type="EMBL" id="FOIR01000001">
    <property type="protein sequence ID" value="SEV85755.1"/>
    <property type="molecule type" value="Genomic_DNA"/>
</dbReference>
<dbReference type="STRING" id="1267423.SAMN05216290_0257"/>
<evidence type="ECO:0000313" key="2">
    <source>
        <dbReference type="EMBL" id="SEV85755.1"/>
    </source>
</evidence>